<evidence type="ECO:0000256" key="4">
    <source>
        <dbReference type="ARBA" id="ARBA00022989"/>
    </source>
</evidence>
<keyword evidence="3 6" id="KW-0812">Transmembrane</keyword>
<dbReference type="AlphaFoldDB" id="A0A3B0T5V7"/>
<gene>
    <name evidence="7" type="ORF">MNBD_ALPHA09-2253</name>
</gene>
<name>A0A3B0T5V7_9ZZZZ</name>
<accession>A0A3B0T5V7</accession>
<feature type="transmembrane region" description="Helical" evidence="6">
    <location>
        <begin position="259"/>
        <end position="275"/>
    </location>
</feature>
<keyword evidence="2" id="KW-0813">Transport</keyword>
<feature type="transmembrane region" description="Helical" evidence="6">
    <location>
        <begin position="54"/>
        <end position="77"/>
    </location>
</feature>
<evidence type="ECO:0000256" key="2">
    <source>
        <dbReference type="ARBA" id="ARBA00022448"/>
    </source>
</evidence>
<keyword evidence="4 6" id="KW-1133">Transmembrane helix</keyword>
<dbReference type="EMBL" id="UOEM01000070">
    <property type="protein sequence ID" value="VAW14141.1"/>
    <property type="molecule type" value="Genomic_DNA"/>
</dbReference>
<feature type="transmembrane region" description="Helical" evidence="6">
    <location>
        <begin position="194"/>
        <end position="217"/>
    </location>
</feature>
<feature type="transmembrane region" description="Helical" evidence="6">
    <location>
        <begin position="382"/>
        <end position="401"/>
    </location>
</feature>
<feature type="transmembrane region" description="Helical" evidence="6">
    <location>
        <begin position="296"/>
        <end position="315"/>
    </location>
</feature>
<comment type="subcellular location">
    <subcellularLocation>
        <location evidence="1">Membrane</location>
        <topology evidence="1">Multi-pass membrane protein</topology>
    </subcellularLocation>
</comment>
<feature type="transmembrane region" description="Helical" evidence="6">
    <location>
        <begin position="89"/>
        <end position="111"/>
    </location>
</feature>
<dbReference type="GO" id="GO:0035435">
    <property type="term" value="P:phosphate ion transmembrane transport"/>
    <property type="evidence" value="ECO:0007669"/>
    <property type="project" value="TreeGrafter"/>
</dbReference>
<dbReference type="PANTHER" id="PTHR11101:SF80">
    <property type="entry name" value="PHOSPHATE TRANSPORTER"/>
    <property type="match status" value="1"/>
</dbReference>
<feature type="transmembrane region" description="Helical" evidence="6">
    <location>
        <begin position="469"/>
        <end position="494"/>
    </location>
</feature>
<dbReference type="GO" id="GO:0005315">
    <property type="term" value="F:phosphate transmembrane transporter activity"/>
    <property type="evidence" value="ECO:0007669"/>
    <property type="project" value="InterPro"/>
</dbReference>
<protein>
    <submittedName>
        <fullName evidence="7">Probable low-affinity inorganic phosphate transporter</fullName>
    </submittedName>
</protein>
<dbReference type="PANTHER" id="PTHR11101">
    <property type="entry name" value="PHOSPHATE TRANSPORTER"/>
    <property type="match status" value="1"/>
</dbReference>
<evidence type="ECO:0000313" key="7">
    <source>
        <dbReference type="EMBL" id="VAW14141.1"/>
    </source>
</evidence>
<feature type="transmembrane region" description="Helical" evidence="6">
    <location>
        <begin position="343"/>
        <end position="362"/>
    </location>
</feature>
<feature type="transmembrane region" description="Helical" evidence="6">
    <location>
        <begin position="164"/>
        <end position="182"/>
    </location>
</feature>
<dbReference type="GO" id="GO:0016020">
    <property type="term" value="C:membrane"/>
    <property type="evidence" value="ECO:0007669"/>
    <property type="project" value="UniProtKB-SubCell"/>
</dbReference>
<evidence type="ECO:0000256" key="3">
    <source>
        <dbReference type="ARBA" id="ARBA00022692"/>
    </source>
</evidence>
<dbReference type="Pfam" id="PF01384">
    <property type="entry name" value="PHO4"/>
    <property type="match status" value="1"/>
</dbReference>
<evidence type="ECO:0000256" key="6">
    <source>
        <dbReference type="SAM" id="Phobius"/>
    </source>
</evidence>
<feature type="transmembrane region" description="Helical" evidence="6">
    <location>
        <begin position="407"/>
        <end position="425"/>
    </location>
</feature>
<proteinExistence type="predicted"/>
<feature type="transmembrane region" description="Helical" evidence="6">
    <location>
        <begin position="26"/>
        <end position="48"/>
    </location>
</feature>
<keyword evidence="5 6" id="KW-0472">Membrane</keyword>
<feature type="transmembrane region" description="Helical" evidence="6">
    <location>
        <begin position="229"/>
        <end position="247"/>
    </location>
</feature>
<sequence>MSVLQTDENGVGVLSRSVDFGRVTQYPVFSLLAAITFLFAALLVASYFTAPGSMSIYVVAAAVIGGYMAMNIGANDVANNVAAAVGSRALTLGGAIVIAAIFETAGALIAGGDVVSTISKGIIDPSFMGDSTIFILAMGSALLAGAVWLNLATWVGAPVSTTHSIVGGVLGGGIAAAGFGVVDWGVMSKIAASWFISPVLGGFIAAMFLAFVNRVIFSHTDMLASSRRWLPVLIGIMAGAFAMYLTMKGLKRIWKAEGWMIMAIGVATFTAAVVISRPILARASLTIENRRKDVNALFNIPLVCAAALLAFAHGANDVANAIGPLSAIASVASTGVVAAKVGIPLWIMLIGAVGIATGLALYGAKLIKTIGRQLTTLDQSRAFCIALSTAITVIAASALALPVSTTHITVGAVFGVGFYREFLAFTECRAREARFALAAGHGELQSRGLVNVAPRARYRRRKLFRRRQLVSILSAWIITVPGAAALSALIFFIARTTIVG</sequence>
<evidence type="ECO:0000256" key="1">
    <source>
        <dbReference type="ARBA" id="ARBA00004141"/>
    </source>
</evidence>
<organism evidence="7">
    <name type="scientific">hydrothermal vent metagenome</name>
    <dbReference type="NCBI Taxonomy" id="652676"/>
    <lineage>
        <taxon>unclassified sequences</taxon>
        <taxon>metagenomes</taxon>
        <taxon>ecological metagenomes</taxon>
    </lineage>
</organism>
<feature type="transmembrane region" description="Helical" evidence="6">
    <location>
        <begin position="131"/>
        <end position="152"/>
    </location>
</feature>
<reference evidence="7" key="1">
    <citation type="submission" date="2018-06" db="EMBL/GenBank/DDBJ databases">
        <authorList>
            <person name="Zhirakovskaya E."/>
        </authorList>
    </citation>
    <scope>NUCLEOTIDE SEQUENCE</scope>
</reference>
<evidence type="ECO:0000256" key="5">
    <source>
        <dbReference type="ARBA" id="ARBA00023136"/>
    </source>
</evidence>
<dbReference type="InterPro" id="IPR001204">
    <property type="entry name" value="Phos_transporter"/>
</dbReference>